<reference evidence="14" key="1">
    <citation type="submission" date="2021-05" db="EMBL/GenBank/DDBJ databases">
        <authorList>
            <person name="Alioto T."/>
            <person name="Alioto T."/>
            <person name="Gomez Garrido J."/>
        </authorList>
    </citation>
    <scope>NUCLEOTIDE SEQUENCE</scope>
</reference>
<comment type="similarity">
    <text evidence="2 12">Belongs to the short-chain dehydrogenases/reductases (SDR) family.</text>
</comment>
<sequence>MTQKTDTRDTKDTAVLKLYSMAILLLDILIVLFKSIVAIFEAIYLNFFPPPEESVVGEIVLITGTGHGIGRELALQYCAHGATVVGVDINEKGNTETEQLGKERGYKSFHTFTCDISQRQNVTELGKKVKAKVGDVTIIVNNAGIMPCHPLKNTSEEEIRKIFDVNVFSHFWVLETFLPSMMEKNHGHIVGISSMAGVVGLPNLVPYCASKFAVRGYMEALAEELREDARISKIKFTSIFPFMVDTGLCKNPKIKFPSLMGLLQPKDVASHIIRSQRRGEAQVAIPNGLLHVNNFCRLMPLKVARILKDFLDSGVDSDLL</sequence>
<dbReference type="Pfam" id="PF00106">
    <property type="entry name" value="adh_short"/>
    <property type="match status" value="1"/>
</dbReference>
<evidence type="ECO:0000256" key="7">
    <source>
        <dbReference type="ARBA" id="ARBA00023098"/>
    </source>
</evidence>
<keyword evidence="6" id="KW-0560">Oxidoreductase</keyword>
<evidence type="ECO:0000256" key="3">
    <source>
        <dbReference type="ARBA" id="ARBA00022692"/>
    </source>
</evidence>
<dbReference type="InterPro" id="IPR002347">
    <property type="entry name" value="SDR_fam"/>
</dbReference>
<evidence type="ECO:0000256" key="11">
    <source>
        <dbReference type="ARBA" id="ARBA00082544"/>
    </source>
</evidence>
<evidence type="ECO:0000256" key="1">
    <source>
        <dbReference type="ARBA" id="ARBA00004141"/>
    </source>
</evidence>
<evidence type="ECO:0000313" key="14">
    <source>
        <dbReference type="EMBL" id="CAG6709877.1"/>
    </source>
</evidence>
<evidence type="ECO:0000256" key="5">
    <source>
        <dbReference type="ARBA" id="ARBA00022989"/>
    </source>
</evidence>
<keyword evidence="3 13" id="KW-0812">Transmembrane</keyword>
<dbReference type="PRINTS" id="PR00081">
    <property type="entry name" value="GDHRDH"/>
</dbReference>
<evidence type="ECO:0000256" key="6">
    <source>
        <dbReference type="ARBA" id="ARBA00023002"/>
    </source>
</evidence>
<evidence type="ECO:0000256" key="9">
    <source>
        <dbReference type="ARBA" id="ARBA00059620"/>
    </source>
</evidence>
<dbReference type="PRINTS" id="PR00080">
    <property type="entry name" value="SDRFAMILY"/>
</dbReference>
<accession>A0A8D8XUF4</accession>
<keyword evidence="7" id="KW-0443">Lipid metabolism</keyword>
<keyword evidence="8 13" id="KW-0472">Membrane</keyword>
<protein>
    <recommendedName>
        <fullName evidence="10">Short-chain dehydrogenase/reductase 3</fullName>
    </recommendedName>
    <alternativeName>
        <fullName evidence="11">Retinal short-chain dehydrogenase/reductase 1</fullName>
    </alternativeName>
</protein>
<name>A0A8D8XUF4_9HEMI</name>
<dbReference type="PANTHER" id="PTHR24322">
    <property type="entry name" value="PKSB"/>
    <property type="match status" value="1"/>
</dbReference>
<comment type="subcellular location">
    <subcellularLocation>
        <location evidence="1">Membrane</location>
        <topology evidence="1">Multi-pass membrane protein</topology>
    </subcellularLocation>
</comment>
<keyword evidence="4" id="KW-0521">NADP</keyword>
<evidence type="ECO:0000256" key="4">
    <source>
        <dbReference type="ARBA" id="ARBA00022857"/>
    </source>
</evidence>
<evidence type="ECO:0000256" key="10">
    <source>
        <dbReference type="ARBA" id="ARBA00068717"/>
    </source>
</evidence>
<dbReference type="GO" id="GO:0016020">
    <property type="term" value="C:membrane"/>
    <property type="evidence" value="ECO:0007669"/>
    <property type="project" value="UniProtKB-SubCell"/>
</dbReference>
<feature type="transmembrane region" description="Helical" evidence="13">
    <location>
        <begin position="21"/>
        <end position="45"/>
    </location>
</feature>
<dbReference type="SUPFAM" id="SSF51735">
    <property type="entry name" value="NAD(P)-binding Rossmann-fold domains"/>
    <property type="match status" value="1"/>
</dbReference>
<comment type="function">
    <text evidence="9">Catalyzes the reduction of all-trans-retinal to all-trans-retinol in the presence of NADPH.</text>
</comment>
<proteinExistence type="inferred from homology"/>
<dbReference type="InterPro" id="IPR036291">
    <property type="entry name" value="NAD(P)-bd_dom_sf"/>
</dbReference>
<dbReference type="PROSITE" id="PS00061">
    <property type="entry name" value="ADH_SHORT"/>
    <property type="match status" value="1"/>
</dbReference>
<dbReference type="CDD" id="cd05339">
    <property type="entry name" value="17beta-HSDXI-like_SDR_c"/>
    <property type="match status" value="1"/>
</dbReference>
<dbReference type="GO" id="GO:0005811">
    <property type="term" value="C:lipid droplet"/>
    <property type="evidence" value="ECO:0007669"/>
    <property type="project" value="TreeGrafter"/>
</dbReference>
<evidence type="ECO:0000256" key="13">
    <source>
        <dbReference type="SAM" id="Phobius"/>
    </source>
</evidence>
<dbReference type="EMBL" id="HBUF01346488">
    <property type="protein sequence ID" value="CAG6709869.1"/>
    <property type="molecule type" value="Transcribed_RNA"/>
</dbReference>
<evidence type="ECO:0000256" key="8">
    <source>
        <dbReference type="ARBA" id="ARBA00023136"/>
    </source>
</evidence>
<dbReference type="Gene3D" id="3.40.50.720">
    <property type="entry name" value="NAD(P)-binding Rossmann-like Domain"/>
    <property type="match status" value="1"/>
</dbReference>
<dbReference type="EMBL" id="HBUF01346491">
    <property type="protein sequence ID" value="CAG6709877.1"/>
    <property type="molecule type" value="Transcribed_RNA"/>
</dbReference>
<dbReference type="InterPro" id="IPR020904">
    <property type="entry name" value="Sc_DH/Rdtase_CS"/>
</dbReference>
<evidence type="ECO:0000256" key="2">
    <source>
        <dbReference type="ARBA" id="ARBA00006484"/>
    </source>
</evidence>
<dbReference type="AlphaFoldDB" id="A0A8D8XUF4"/>
<dbReference type="PANTHER" id="PTHR24322:SF736">
    <property type="entry name" value="RETINOL DEHYDROGENASE 10"/>
    <property type="match status" value="1"/>
</dbReference>
<dbReference type="GO" id="GO:0052650">
    <property type="term" value="F:all-trans-retinol dehydrogenase (NADP+) activity"/>
    <property type="evidence" value="ECO:0007669"/>
    <property type="project" value="UniProtKB-ARBA"/>
</dbReference>
<dbReference type="FunFam" id="3.40.50.720:FF:000131">
    <property type="entry name" value="Short-chain dehydrogenase/reductase 3"/>
    <property type="match status" value="1"/>
</dbReference>
<organism evidence="14">
    <name type="scientific">Cacopsylla melanoneura</name>
    <dbReference type="NCBI Taxonomy" id="428564"/>
    <lineage>
        <taxon>Eukaryota</taxon>
        <taxon>Metazoa</taxon>
        <taxon>Ecdysozoa</taxon>
        <taxon>Arthropoda</taxon>
        <taxon>Hexapoda</taxon>
        <taxon>Insecta</taxon>
        <taxon>Pterygota</taxon>
        <taxon>Neoptera</taxon>
        <taxon>Paraneoptera</taxon>
        <taxon>Hemiptera</taxon>
        <taxon>Sternorrhyncha</taxon>
        <taxon>Psylloidea</taxon>
        <taxon>Psyllidae</taxon>
        <taxon>Psyllinae</taxon>
        <taxon>Cacopsylla</taxon>
    </lineage>
</organism>
<keyword evidence="5 13" id="KW-1133">Transmembrane helix</keyword>
<evidence type="ECO:0000256" key="12">
    <source>
        <dbReference type="RuleBase" id="RU000363"/>
    </source>
</evidence>